<protein>
    <submittedName>
        <fullName evidence="1">Uncharacterized protein</fullName>
    </submittedName>
</protein>
<dbReference type="OrthoDB" id="5878733at2"/>
<organism evidence="1 2">
    <name type="scientific">Vibrio spartinae</name>
    <dbReference type="NCBI Taxonomy" id="1918945"/>
    <lineage>
        <taxon>Bacteria</taxon>
        <taxon>Pseudomonadati</taxon>
        <taxon>Pseudomonadota</taxon>
        <taxon>Gammaproteobacteria</taxon>
        <taxon>Vibrionales</taxon>
        <taxon>Vibrionaceae</taxon>
        <taxon>Vibrio</taxon>
    </lineage>
</organism>
<evidence type="ECO:0000313" key="1">
    <source>
        <dbReference type="EMBL" id="SIO94538.1"/>
    </source>
</evidence>
<sequence length="126" mass="14384">MDEFLAFREQERIKAPRSASTNKPFFWVLLERQKYLGRVHQMPQKLINSLRTKSLHLNFQHSQPPAPNFDAQLRSAVSEALAFCAPVTLAKMQESPENLFCFGLVTCCPEPPFKCIHALKSLTILP</sequence>
<gene>
    <name evidence="1" type="ORF">VSP9026_02249</name>
</gene>
<dbReference type="Proteomes" id="UP000184774">
    <property type="component" value="Unassembled WGS sequence"/>
</dbReference>
<dbReference type="AlphaFoldDB" id="A0A1N6M533"/>
<accession>A0A1N6M533</accession>
<name>A0A1N6M533_9VIBR</name>
<proteinExistence type="predicted"/>
<evidence type="ECO:0000313" key="2">
    <source>
        <dbReference type="Proteomes" id="UP000184774"/>
    </source>
</evidence>
<dbReference type="RefSeq" id="WP_074373075.1">
    <property type="nucleotide sequence ID" value="NZ_AP024908.1"/>
</dbReference>
<reference evidence="1 2" key="1">
    <citation type="submission" date="2016-12" db="EMBL/GenBank/DDBJ databases">
        <authorList>
            <person name="Song W.-J."/>
            <person name="Kurnit D.M."/>
        </authorList>
    </citation>
    <scope>NUCLEOTIDE SEQUENCE [LARGE SCALE GENOMIC DNA]</scope>
    <source>
        <strain evidence="1 2">CECT 9026</strain>
    </source>
</reference>
<dbReference type="EMBL" id="FSSB01000014">
    <property type="protein sequence ID" value="SIO94538.1"/>
    <property type="molecule type" value="Genomic_DNA"/>
</dbReference>